<accession>A0A3B0CV22</accession>
<dbReference type="EMBL" id="RBAH01000001">
    <property type="protein sequence ID" value="RKN86739.1"/>
    <property type="molecule type" value="Genomic_DNA"/>
</dbReference>
<reference evidence="1 2" key="1">
    <citation type="journal article" date="2007" name="Int. J. Syst. Evol. Microbiol.">
        <title>Paenibacillus ginsengarvi sp. nov., isolated from soil from ginseng cultivation.</title>
        <authorList>
            <person name="Yoon M.H."/>
            <person name="Ten L.N."/>
            <person name="Im W.T."/>
        </authorList>
    </citation>
    <scope>NUCLEOTIDE SEQUENCE [LARGE SCALE GENOMIC DNA]</scope>
    <source>
        <strain evidence="1 2">KCTC 13059</strain>
    </source>
</reference>
<keyword evidence="2" id="KW-1185">Reference proteome</keyword>
<sequence>MYPVSPFYAYLLKRYSREFVVKANIAGIEYDNTVIVDFAIDNSLTMSNGFEIGTAIPSKLTITLRTQDTIPPNAKVTPYLGLSSETLTWLETIYPWQDMGYPWSGGLSEWLPLGEFYVDKREQDNNVWTFTCFDKLVFSDVAYISSLTYPTTLQAVWNEICTSLSFAYDESVVIDPSYTVEVGPTGYTKHQMLAYIAGVNGASVYVSKDGTIKFKRFTVDEEPTFEFTTGDYIRVKQTNPVKTYTRVVVTYNPDDGLTYEAGSGDENHTLYTVNPFATQEITNNLLAQFNGFTYLPINMDARGFPQLDQGDVIQFAHNESSTWLETFTAWENTESLWNGEVFYKTIILHQSFSFRGGLRMRIEAPSISEQQSEFAVDGSLTAQVNNLNKVAVRENRNYFGVTITRTEGIIVERDDHASKVVLNSDEMTFYRGTEKAIYFDTINGVYKFNGTLEAADGNFSGTITASTIIGGVITGALIQTAEEGIYPRMQFSLSNIKAEQSATNYALFQPDAFGSSPGFEFHNSSSEGFIYLLGSAFALYTPLGSADIQISSGKDLFLNASNTIRLNGNNLSINGSSGFTGAFLAGSQVVSVSKGIITSVI</sequence>
<dbReference type="RefSeq" id="WP_120745446.1">
    <property type="nucleotide sequence ID" value="NZ_RBAH01000001.1"/>
</dbReference>
<dbReference type="OrthoDB" id="2618258at2"/>
<proteinExistence type="predicted"/>
<dbReference type="Proteomes" id="UP000282311">
    <property type="component" value="Unassembled WGS sequence"/>
</dbReference>
<name>A0A3B0CV22_9BACL</name>
<comment type="caution">
    <text evidence="1">The sequence shown here is derived from an EMBL/GenBank/DDBJ whole genome shotgun (WGS) entry which is preliminary data.</text>
</comment>
<gene>
    <name evidence="1" type="ORF">D7M11_01925</name>
</gene>
<dbReference type="AlphaFoldDB" id="A0A3B0CV22"/>
<evidence type="ECO:0000313" key="2">
    <source>
        <dbReference type="Proteomes" id="UP000282311"/>
    </source>
</evidence>
<evidence type="ECO:0000313" key="1">
    <source>
        <dbReference type="EMBL" id="RKN86739.1"/>
    </source>
</evidence>
<protein>
    <submittedName>
        <fullName evidence="1">Uncharacterized protein</fullName>
    </submittedName>
</protein>
<organism evidence="1 2">
    <name type="scientific">Paenibacillus ginsengarvi</name>
    <dbReference type="NCBI Taxonomy" id="400777"/>
    <lineage>
        <taxon>Bacteria</taxon>
        <taxon>Bacillati</taxon>
        <taxon>Bacillota</taxon>
        <taxon>Bacilli</taxon>
        <taxon>Bacillales</taxon>
        <taxon>Paenibacillaceae</taxon>
        <taxon>Paenibacillus</taxon>
    </lineage>
</organism>